<feature type="transmembrane region" description="Helical" evidence="6">
    <location>
        <begin position="210"/>
        <end position="231"/>
    </location>
</feature>
<dbReference type="EC" id="2.7.13.3" evidence="2"/>
<accession>A0A7H0HI35</accession>
<protein>
    <recommendedName>
        <fullName evidence="2">histidine kinase</fullName>
        <ecNumber evidence="2">2.7.13.3</ecNumber>
    </recommendedName>
</protein>
<feature type="transmembrane region" description="Helical" evidence="6">
    <location>
        <begin position="148"/>
        <end position="166"/>
    </location>
</feature>
<evidence type="ECO:0000256" key="4">
    <source>
        <dbReference type="ARBA" id="ARBA00022679"/>
    </source>
</evidence>
<dbReference type="PANTHER" id="PTHR43047:SF64">
    <property type="entry name" value="HISTIDINE KINASE CONTAINING CHEY-HOMOLOGOUS RECEIVER DOMAIN AND PAS DOMAIN-RELATED"/>
    <property type="match status" value="1"/>
</dbReference>
<dbReference type="CDD" id="cd00082">
    <property type="entry name" value="HisKA"/>
    <property type="match status" value="1"/>
</dbReference>
<dbReference type="SMART" id="SM00388">
    <property type="entry name" value="HisKA"/>
    <property type="match status" value="1"/>
</dbReference>
<dbReference type="Gene3D" id="3.30.565.10">
    <property type="entry name" value="Histidine kinase-like ATPase, C-terminal domain"/>
    <property type="match status" value="1"/>
</dbReference>
<dbReference type="InterPro" id="IPR003661">
    <property type="entry name" value="HisK_dim/P_dom"/>
</dbReference>
<evidence type="ECO:0000313" key="8">
    <source>
        <dbReference type="EMBL" id="QNP60201.1"/>
    </source>
</evidence>
<keyword evidence="6" id="KW-1133">Transmembrane helix</keyword>
<evidence type="ECO:0000256" key="5">
    <source>
        <dbReference type="ARBA" id="ARBA00022777"/>
    </source>
</evidence>
<dbReference type="PANTHER" id="PTHR43047">
    <property type="entry name" value="TWO-COMPONENT HISTIDINE PROTEIN KINASE"/>
    <property type="match status" value="1"/>
</dbReference>
<dbReference type="GO" id="GO:0000155">
    <property type="term" value="F:phosphorelay sensor kinase activity"/>
    <property type="evidence" value="ECO:0007669"/>
    <property type="project" value="InterPro"/>
</dbReference>
<dbReference type="Pfam" id="PF00512">
    <property type="entry name" value="HisKA"/>
    <property type="match status" value="1"/>
</dbReference>
<feature type="transmembrane region" description="Helical" evidence="6">
    <location>
        <begin position="178"/>
        <end position="198"/>
    </location>
</feature>
<dbReference type="PRINTS" id="PR00344">
    <property type="entry name" value="BCTRLSENSOR"/>
</dbReference>
<dbReference type="SUPFAM" id="SSF47384">
    <property type="entry name" value="Homodimeric domain of signal transducing histidine kinase"/>
    <property type="match status" value="1"/>
</dbReference>
<reference evidence="8 9" key="1">
    <citation type="submission" date="2020-08" db="EMBL/GenBank/DDBJ databases">
        <title>Genome sequence of Acidovorax monticola KACC 19171T.</title>
        <authorList>
            <person name="Hyun D.-W."/>
            <person name="Bae J.-W."/>
        </authorList>
    </citation>
    <scope>NUCLEOTIDE SEQUENCE [LARGE SCALE GENOMIC DNA]</scope>
    <source>
        <strain evidence="8 9">KACC 19171</strain>
    </source>
</reference>
<keyword evidence="9" id="KW-1185">Reference proteome</keyword>
<dbReference type="EMBL" id="CP060790">
    <property type="protein sequence ID" value="QNP60201.1"/>
    <property type="molecule type" value="Genomic_DNA"/>
</dbReference>
<dbReference type="InterPro" id="IPR036890">
    <property type="entry name" value="HATPase_C_sf"/>
</dbReference>
<keyword evidence="6" id="KW-0812">Transmembrane</keyword>
<proteinExistence type="predicted"/>
<evidence type="ECO:0000256" key="6">
    <source>
        <dbReference type="SAM" id="Phobius"/>
    </source>
</evidence>
<dbReference type="Gene3D" id="1.10.287.130">
    <property type="match status" value="1"/>
</dbReference>
<feature type="domain" description="Histidine kinase" evidence="7">
    <location>
        <begin position="294"/>
        <end position="510"/>
    </location>
</feature>
<dbReference type="InterPro" id="IPR005467">
    <property type="entry name" value="His_kinase_dom"/>
</dbReference>
<sequence length="517" mass="57403">MLKSTQYAPVPRKVTHASMRSLRVDRAGGHLRTDRRYRRSMARLGLKAELFRADERMNLNLVTAALFCALVEFSLCIGMLVLWRREKSHYLIYWSTGFLSFGIGSLLISLRDKIPDFLSIFIANVSTMLSAVLFYIGICIFFGRRRTWLPWMLTIVSLAAILLIYYSHFSYNTLARIYVYSTAQTLLALMTVQALFTLIRERDAIVNPEVVVVSLLFLAAHGARIAGTPLFSVPQDFLASGNFQTLLAFGLMVIHISYALAFGNMHSSALHAKLSAALADVKAKDRQKVEVLGYVSHDLRTPLTAISVCSALLLTDAQEEQDRPLQVIQRSVKYQTDLIDELLEYTKTELQPLAIQPVTTDLLFLLDDISEYSIALCSQQNNRFHYHSSDRIPRQVSLDGKRLQQVLLNLLSNAAKFTRDGEVTLSVVASKPEDGFCTLHFAVSDTGEGIDLNQGIDIFSAFQQIQATNGSTGLGLFIAQRIVSAMGGALGVASTSGQGTRFSFEFSAPVIKVSESD</sequence>
<dbReference type="Pfam" id="PF02518">
    <property type="entry name" value="HATPase_c"/>
    <property type="match status" value="1"/>
</dbReference>
<dbReference type="InterPro" id="IPR036097">
    <property type="entry name" value="HisK_dim/P_sf"/>
</dbReference>
<dbReference type="KEGG" id="amon:H9L24_04710"/>
<feature type="transmembrane region" description="Helical" evidence="6">
    <location>
        <begin position="61"/>
        <end position="83"/>
    </location>
</feature>
<feature type="transmembrane region" description="Helical" evidence="6">
    <location>
        <begin position="117"/>
        <end position="141"/>
    </location>
</feature>
<dbReference type="SMART" id="SM00387">
    <property type="entry name" value="HATPase_c"/>
    <property type="match status" value="1"/>
</dbReference>
<dbReference type="SUPFAM" id="SSF55874">
    <property type="entry name" value="ATPase domain of HSP90 chaperone/DNA topoisomerase II/histidine kinase"/>
    <property type="match status" value="1"/>
</dbReference>
<dbReference type="RefSeq" id="WP_187737182.1">
    <property type="nucleotide sequence ID" value="NZ_CP060790.1"/>
</dbReference>
<feature type="transmembrane region" description="Helical" evidence="6">
    <location>
        <begin position="90"/>
        <end position="111"/>
    </location>
</feature>
<evidence type="ECO:0000313" key="9">
    <source>
        <dbReference type="Proteomes" id="UP000516057"/>
    </source>
</evidence>
<evidence type="ECO:0000256" key="2">
    <source>
        <dbReference type="ARBA" id="ARBA00012438"/>
    </source>
</evidence>
<keyword evidence="6" id="KW-0472">Membrane</keyword>
<name>A0A7H0HI35_9BURK</name>
<evidence type="ECO:0000256" key="1">
    <source>
        <dbReference type="ARBA" id="ARBA00000085"/>
    </source>
</evidence>
<feature type="transmembrane region" description="Helical" evidence="6">
    <location>
        <begin position="243"/>
        <end position="263"/>
    </location>
</feature>
<dbReference type="Proteomes" id="UP000516057">
    <property type="component" value="Chromosome"/>
</dbReference>
<dbReference type="InterPro" id="IPR003594">
    <property type="entry name" value="HATPase_dom"/>
</dbReference>
<evidence type="ECO:0000256" key="3">
    <source>
        <dbReference type="ARBA" id="ARBA00022553"/>
    </source>
</evidence>
<keyword evidence="3" id="KW-0597">Phosphoprotein</keyword>
<comment type="catalytic activity">
    <reaction evidence="1">
        <text>ATP + protein L-histidine = ADP + protein N-phospho-L-histidine.</text>
        <dbReference type="EC" id="2.7.13.3"/>
    </reaction>
</comment>
<organism evidence="8 9">
    <name type="scientific">Paenacidovorax monticola</name>
    <dbReference type="NCBI Taxonomy" id="1926868"/>
    <lineage>
        <taxon>Bacteria</taxon>
        <taxon>Pseudomonadati</taxon>
        <taxon>Pseudomonadota</taxon>
        <taxon>Betaproteobacteria</taxon>
        <taxon>Burkholderiales</taxon>
        <taxon>Comamonadaceae</taxon>
        <taxon>Paenacidovorax</taxon>
    </lineage>
</organism>
<gene>
    <name evidence="8" type="ORF">H9L24_04710</name>
</gene>
<dbReference type="PROSITE" id="PS50109">
    <property type="entry name" value="HIS_KIN"/>
    <property type="match status" value="1"/>
</dbReference>
<evidence type="ECO:0000259" key="7">
    <source>
        <dbReference type="PROSITE" id="PS50109"/>
    </source>
</evidence>
<dbReference type="InterPro" id="IPR004358">
    <property type="entry name" value="Sig_transdc_His_kin-like_C"/>
</dbReference>
<dbReference type="AlphaFoldDB" id="A0A7H0HI35"/>
<keyword evidence="5" id="KW-0418">Kinase</keyword>
<keyword evidence="4" id="KW-0808">Transferase</keyword>